<gene>
    <name evidence="4" type="ORF">EB796_024375</name>
</gene>
<dbReference type="GO" id="GO:0003724">
    <property type="term" value="F:RNA helicase activity"/>
    <property type="evidence" value="ECO:0007669"/>
    <property type="project" value="TreeGrafter"/>
</dbReference>
<dbReference type="AlphaFoldDB" id="A0A7J7IVR2"/>
<sequence length="162" mass="19006">MAEYSIAQSVGTLLRKLDNGMRGVSHIFCDEIHERDLNTDFMMVVLRDMIQTYPDLRVVLMSATVDISLFKEYFGECEVVELQGRTFPVQEYYLEDVVEMLHFVPPLAEKKKRKDRDEGVPEEDVEKEENCLLNVSTQYSQQTRSPWRRCLKKKSLFLSLRC</sequence>
<dbReference type="GO" id="GO:0016887">
    <property type="term" value="F:ATP hydrolysis activity"/>
    <property type="evidence" value="ECO:0007669"/>
    <property type="project" value="TreeGrafter"/>
</dbReference>
<accession>A0A7J7IVR2</accession>
<dbReference type="PANTHER" id="PTHR18934">
    <property type="entry name" value="ATP-DEPENDENT RNA HELICASE"/>
    <property type="match status" value="1"/>
</dbReference>
<evidence type="ECO:0000259" key="3">
    <source>
        <dbReference type="PROSITE" id="PS51192"/>
    </source>
</evidence>
<feature type="domain" description="Helicase ATP-binding" evidence="3">
    <location>
        <begin position="9"/>
        <end position="83"/>
    </location>
</feature>
<evidence type="ECO:0000256" key="1">
    <source>
        <dbReference type="ARBA" id="ARBA00022801"/>
    </source>
</evidence>
<dbReference type="InterPro" id="IPR027417">
    <property type="entry name" value="P-loop_NTPase"/>
</dbReference>
<name>A0A7J7IVR2_BUGNE</name>
<dbReference type="InterPro" id="IPR014001">
    <property type="entry name" value="Helicase_ATP-bd"/>
</dbReference>
<keyword evidence="1" id="KW-0378">Hydrolase</keyword>
<keyword evidence="2" id="KW-0067">ATP-binding</keyword>
<dbReference type="GO" id="GO:0045944">
    <property type="term" value="P:positive regulation of transcription by RNA polymerase II"/>
    <property type="evidence" value="ECO:0007669"/>
    <property type="project" value="TreeGrafter"/>
</dbReference>
<evidence type="ECO:0000256" key="2">
    <source>
        <dbReference type="ARBA" id="ARBA00022806"/>
    </source>
</evidence>
<organism evidence="4 5">
    <name type="scientific">Bugula neritina</name>
    <name type="common">Brown bryozoan</name>
    <name type="synonym">Sertularia neritina</name>
    <dbReference type="NCBI Taxonomy" id="10212"/>
    <lineage>
        <taxon>Eukaryota</taxon>
        <taxon>Metazoa</taxon>
        <taxon>Spiralia</taxon>
        <taxon>Lophotrochozoa</taxon>
        <taxon>Bryozoa</taxon>
        <taxon>Gymnolaemata</taxon>
        <taxon>Cheilostomatida</taxon>
        <taxon>Flustrina</taxon>
        <taxon>Buguloidea</taxon>
        <taxon>Bugulidae</taxon>
        <taxon>Bugula</taxon>
    </lineage>
</organism>
<protein>
    <submittedName>
        <fullName evidence="4">DHX9</fullName>
    </submittedName>
</protein>
<keyword evidence="5" id="KW-1185">Reference proteome</keyword>
<dbReference type="PROSITE" id="PS51192">
    <property type="entry name" value="HELICASE_ATP_BIND_1"/>
    <property type="match status" value="1"/>
</dbReference>
<proteinExistence type="predicted"/>
<comment type="caution">
    <text evidence="4">The sequence shown here is derived from an EMBL/GenBank/DDBJ whole genome shotgun (WGS) entry which is preliminary data.</text>
</comment>
<dbReference type="Gene3D" id="3.40.50.300">
    <property type="entry name" value="P-loop containing nucleotide triphosphate hydrolases"/>
    <property type="match status" value="1"/>
</dbReference>
<evidence type="ECO:0000313" key="5">
    <source>
        <dbReference type="Proteomes" id="UP000593567"/>
    </source>
</evidence>
<dbReference type="EMBL" id="VXIV02003414">
    <property type="protein sequence ID" value="KAF6017308.1"/>
    <property type="molecule type" value="Genomic_DNA"/>
</dbReference>
<evidence type="ECO:0000313" key="4">
    <source>
        <dbReference type="EMBL" id="KAF6017308.1"/>
    </source>
</evidence>
<reference evidence="4" key="1">
    <citation type="submission" date="2020-06" db="EMBL/GenBank/DDBJ databases">
        <title>Draft genome of Bugula neritina, a colonial animal packing powerful symbionts and potential medicines.</title>
        <authorList>
            <person name="Rayko M."/>
        </authorList>
    </citation>
    <scope>NUCLEOTIDE SEQUENCE [LARGE SCALE GENOMIC DNA]</scope>
    <source>
        <strain evidence="4">Kwan_BN1</strain>
    </source>
</reference>
<dbReference type="GO" id="GO:0003723">
    <property type="term" value="F:RNA binding"/>
    <property type="evidence" value="ECO:0007669"/>
    <property type="project" value="TreeGrafter"/>
</dbReference>
<dbReference type="GO" id="GO:1990904">
    <property type="term" value="C:ribonucleoprotein complex"/>
    <property type="evidence" value="ECO:0007669"/>
    <property type="project" value="TreeGrafter"/>
</dbReference>
<dbReference type="GO" id="GO:0050684">
    <property type="term" value="P:regulation of mRNA processing"/>
    <property type="evidence" value="ECO:0007669"/>
    <property type="project" value="TreeGrafter"/>
</dbReference>
<keyword evidence="2" id="KW-0547">Nucleotide-binding</keyword>
<dbReference type="SUPFAM" id="SSF52540">
    <property type="entry name" value="P-loop containing nucleoside triphosphate hydrolases"/>
    <property type="match status" value="1"/>
</dbReference>
<dbReference type="PANTHER" id="PTHR18934:SF119">
    <property type="entry name" value="ATP-DEPENDENT RNA HELICASE A"/>
    <property type="match status" value="1"/>
</dbReference>
<dbReference type="GO" id="GO:0043138">
    <property type="term" value="F:3'-5' DNA helicase activity"/>
    <property type="evidence" value="ECO:0007669"/>
    <property type="project" value="TreeGrafter"/>
</dbReference>
<keyword evidence="2" id="KW-0347">Helicase</keyword>
<dbReference type="OrthoDB" id="5600252at2759"/>
<dbReference type="Proteomes" id="UP000593567">
    <property type="component" value="Unassembled WGS sequence"/>
</dbReference>
<dbReference type="GO" id="GO:0005730">
    <property type="term" value="C:nucleolus"/>
    <property type="evidence" value="ECO:0007669"/>
    <property type="project" value="TreeGrafter"/>
</dbReference>